<dbReference type="SMART" id="SM00382">
    <property type="entry name" value="AAA"/>
    <property type="match status" value="1"/>
</dbReference>
<accession>A0A158BT80</accession>
<dbReference type="Pfam" id="PF05673">
    <property type="entry name" value="DUF815"/>
    <property type="match status" value="1"/>
</dbReference>
<dbReference type="InterPro" id="IPR003593">
    <property type="entry name" value="AAA+_ATPase"/>
</dbReference>
<gene>
    <name evidence="2" type="ORF">AWB77_03243</name>
</gene>
<dbReference type="InterPro" id="IPR027417">
    <property type="entry name" value="P-loop_NTPase"/>
</dbReference>
<evidence type="ECO:0000313" key="3">
    <source>
        <dbReference type="Proteomes" id="UP000054903"/>
    </source>
</evidence>
<dbReference type="RefSeq" id="WP_061135430.1">
    <property type="nucleotide sequence ID" value="NZ_FCNX02000007.1"/>
</dbReference>
<name>A0A158BT80_9BURK</name>
<keyword evidence="3" id="KW-1185">Reference proteome</keyword>
<evidence type="ECO:0000313" key="2">
    <source>
        <dbReference type="EMBL" id="SAK73285.1"/>
    </source>
</evidence>
<dbReference type="Gene3D" id="3.40.50.300">
    <property type="entry name" value="P-loop containing nucleotide triphosphate hydrolases"/>
    <property type="match status" value="1"/>
</dbReference>
<dbReference type="Proteomes" id="UP000054903">
    <property type="component" value="Unassembled WGS sequence"/>
</dbReference>
<organism evidence="2 3">
    <name type="scientific">Caballeronia fortuita</name>
    <dbReference type="NCBI Taxonomy" id="1777138"/>
    <lineage>
        <taxon>Bacteria</taxon>
        <taxon>Pseudomonadati</taxon>
        <taxon>Pseudomonadota</taxon>
        <taxon>Betaproteobacteria</taxon>
        <taxon>Burkholderiales</taxon>
        <taxon>Burkholderiaceae</taxon>
        <taxon>Caballeronia</taxon>
    </lineage>
</organism>
<dbReference type="SUPFAM" id="SSF52540">
    <property type="entry name" value="P-loop containing nucleoside triphosphate hydrolases"/>
    <property type="match status" value="1"/>
</dbReference>
<sequence length="287" mass="32343">MDKLEQFLTRAEAVLARIEGMLPPAAPDIDWESAVAFRWRKRQGRGFLQPVSAISQISLDDLQNIDRQKSLIQQNTQQFVNNLPANNVLLTGARGTGKSSLIKACLNAYSKDGLRLIEVDKDDLHDLGDIVDLIATRPERFIVFCDDLSFEEGESGYKALKVALDGSVAAQSDNVLIYATSNRRHLLPEYMSDNETYKHTSDGEIHPGEVVEEKISLSERFGLWVSFYPFKQDDYLAIVAHWLKHFGCDDADIENARGDALVWALERGSRSGRVAWQFARDRSGRKQ</sequence>
<dbReference type="PANTHER" id="PTHR42935">
    <property type="entry name" value="SLR0930 PROTEIN"/>
    <property type="match status" value="1"/>
</dbReference>
<dbReference type="AlphaFoldDB" id="A0A158BT80"/>
<dbReference type="InterPro" id="IPR008533">
    <property type="entry name" value="DUF815"/>
</dbReference>
<proteinExistence type="predicted"/>
<dbReference type="PANTHER" id="PTHR42935:SF1">
    <property type="entry name" value="SLR0930 PROTEIN"/>
    <property type="match status" value="1"/>
</dbReference>
<reference evidence="2" key="1">
    <citation type="submission" date="2016-01" db="EMBL/GenBank/DDBJ databases">
        <authorList>
            <person name="Peeters C."/>
        </authorList>
    </citation>
    <scope>NUCLEOTIDE SEQUENCE</scope>
    <source>
        <strain evidence="2">LMG 29320</strain>
    </source>
</reference>
<comment type="caution">
    <text evidence="2">The sequence shown here is derived from an EMBL/GenBank/DDBJ whole genome shotgun (WGS) entry which is preliminary data.</text>
</comment>
<dbReference type="OrthoDB" id="9812140at2"/>
<dbReference type="EMBL" id="FCNX02000007">
    <property type="protein sequence ID" value="SAK73285.1"/>
    <property type="molecule type" value="Genomic_DNA"/>
</dbReference>
<feature type="domain" description="AAA+ ATPase" evidence="1">
    <location>
        <begin position="84"/>
        <end position="212"/>
    </location>
</feature>
<evidence type="ECO:0000259" key="1">
    <source>
        <dbReference type="SMART" id="SM00382"/>
    </source>
</evidence>
<dbReference type="STRING" id="1777138.AWB77_03243"/>
<dbReference type="CDD" id="cd00009">
    <property type="entry name" value="AAA"/>
    <property type="match status" value="1"/>
</dbReference>
<protein>
    <submittedName>
        <fullName evidence="2">ATPase AAA</fullName>
    </submittedName>
</protein>